<evidence type="ECO:0000256" key="3">
    <source>
        <dbReference type="SAM" id="MobiDB-lite"/>
    </source>
</evidence>
<dbReference type="Proteomes" id="UP000597762">
    <property type="component" value="Unassembled WGS sequence"/>
</dbReference>
<proteinExistence type="inferred from homology"/>
<protein>
    <submittedName>
        <fullName evidence="4">DTNBP1</fullName>
    </submittedName>
</protein>
<evidence type="ECO:0000313" key="4">
    <source>
        <dbReference type="EMBL" id="CAE1319082.1"/>
    </source>
</evidence>
<evidence type="ECO:0000313" key="5">
    <source>
        <dbReference type="Proteomes" id="UP000597762"/>
    </source>
</evidence>
<feature type="region of interest" description="Disordered" evidence="3">
    <location>
        <begin position="271"/>
        <end position="319"/>
    </location>
</feature>
<feature type="coiled-coil region" evidence="2">
    <location>
        <begin position="120"/>
        <end position="210"/>
    </location>
</feature>
<reference evidence="4" key="1">
    <citation type="submission" date="2021-01" db="EMBL/GenBank/DDBJ databases">
        <authorList>
            <person name="Li R."/>
            <person name="Bekaert M."/>
        </authorList>
    </citation>
    <scope>NUCLEOTIDE SEQUENCE</scope>
    <source>
        <strain evidence="4">Farmed</strain>
    </source>
</reference>
<dbReference type="PANTHER" id="PTHR16294:SF6">
    <property type="entry name" value="DYNAMIN N-TERMINAL DOMAIN-CONTAINING PROTEIN"/>
    <property type="match status" value="1"/>
</dbReference>
<dbReference type="EMBL" id="CAHIKZ030005083">
    <property type="protein sequence ID" value="CAE1319082.1"/>
    <property type="molecule type" value="Genomic_DNA"/>
</dbReference>
<feature type="compositionally biased region" description="Polar residues" evidence="3">
    <location>
        <begin position="335"/>
        <end position="344"/>
    </location>
</feature>
<dbReference type="PANTHER" id="PTHR16294">
    <property type="entry name" value="DYSTROBREVIN BINDING PROTEIN 1 DYSBINDIN"/>
    <property type="match status" value="1"/>
</dbReference>
<keyword evidence="2" id="KW-0175">Coiled coil</keyword>
<sequence>MISLGGGEEMSVFEAIKDRFQTVQQDLSVGIGLIKGHDAVVSPVKVNTTDNVNYNAGADLLFKYQKVWKDVQTVNEENAKKAEAADREIQILYGDIKKNCNNLTGFYREVKSLPSFLSVLQNLTDLLACLEESCDTVETALVQLEDLSEQLELKQHKIAHIEQLEDYKKRKDDDLRKMKDQMSHEHAVLVEKLEKKKQEVLRERSETFEEAFQDDLIFYKTHGHMERVMGKDMAKNLNLSDITLDHDEAALAAFLASTEVTPCSERGLLGVTPSSEVAGDITSPSETDVLTPMTPGSEWTATDDLSSHSDSEEQLLPGPLKIVDTVKVTEKNTDPESLSLPSHATENETEDVGIKNGPNLLTAAEKIENPKSQNAS</sequence>
<dbReference type="GO" id="GO:0005737">
    <property type="term" value="C:cytoplasm"/>
    <property type="evidence" value="ECO:0007669"/>
    <property type="project" value="InterPro"/>
</dbReference>
<comment type="caution">
    <text evidence="4">The sequence shown here is derived from an EMBL/GenBank/DDBJ whole genome shotgun (WGS) entry which is preliminary data.</text>
</comment>
<gene>
    <name evidence="4" type="ORF">SPHA_69500</name>
</gene>
<dbReference type="InterPro" id="IPR007531">
    <property type="entry name" value="Dysbindin"/>
</dbReference>
<evidence type="ECO:0000256" key="2">
    <source>
        <dbReference type="SAM" id="Coils"/>
    </source>
</evidence>
<organism evidence="4 5">
    <name type="scientific">Acanthosepion pharaonis</name>
    <name type="common">Pharaoh cuttlefish</name>
    <name type="synonym">Sepia pharaonis</name>
    <dbReference type="NCBI Taxonomy" id="158019"/>
    <lineage>
        <taxon>Eukaryota</taxon>
        <taxon>Metazoa</taxon>
        <taxon>Spiralia</taxon>
        <taxon>Lophotrochozoa</taxon>
        <taxon>Mollusca</taxon>
        <taxon>Cephalopoda</taxon>
        <taxon>Coleoidea</taxon>
        <taxon>Decapodiformes</taxon>
        <taxon>Sepiida</taxon>
        <taxon>Sepiina</taxon>
        <taxon>Sepiidae</taxon>
        <taxon>Acanthosepion</taxon>
    </lineage>
</organism>
<name>A0A812E9V9_ACAPH</name>
<comment type="similarity">
    <text evidence="1">Belongs to the dysbindin family.</text>
</comment>
<dbReference type="AlphaFoldDB" id="A0A812E9V9"/>
<dbReference type="OrthoDB" id="2445127at2759"/>
<evidence type="ECO:0000256" key="1">
    <source>
        <dbReference type="ARBA" id="ARBA00008686"/>
    </source>
</evidence>
<accession>A0A812E9V9</accession>
<feature type="region of interest" description="Disordered" evidence="3">
    <location>
        <begin position="331"/>
        <end position="376"/>
    </location>
</feature>
<keyword evidence="5" id="KW-1185">Reference proteome</keyword>